<dbReference type="SMR" id="Q725Z5"/>
<dbReference type="PANTHER" id="PTHR43343">
    <property type="entry name" value="PEPTIDASE S12"/>
    <property type="match status" value="1"/>
</dbReference>
<evidence type="ECO:0000259" key="3">
    <source>
        <dbReference type="PROSITE" id="PS50106"/>
    </source>
</evidence>
<dbReference type="PRINTS" id="PR00834">
    <property type="entry name" value="PROTEASES2C"/>
</dbReference>
<dbReference type="EMBL" id="AE017285">
    <property type="protein sequence ID" value="AAS97748.1"/>
    <property type="molecule type" value="Genomic_DNA"/>
</dbReference>
<dbReference type="PROSITE" id="PS50106">
    <property type="entry name" value="PDZ"/>
    <property type="match status" value="2"/>
</dbReference>
<feature type="domain" description="PDZ" evidence="3">
    <location>
        <begin position="429"/>
        <end position="508"/>
    </location>
</feature>
<dbReference type="SUPFAM" id="SSF50156">
    <property type="entry name" value="PDZ domain-like"/>
    <property type="match status" value="2"/>
</dbReference>
<evidence type="ECO:0000313" key="4">
    <source>
        <dbReference type="EMBL" id="AAS97748.1"/>
    </source>
</evidence>
<dbReference type="STRING" id="882.DVU_3278"/>
<accession>Q725Z5</accession>
<dbReference type="GO" id="GO:0004252">
    <property type="term" value="F:serine-type endopeptidase activity"/>
    <property type="evidence" value="ECO:0007669"/>
    <property type="project" value="InterPro"/>
</dbReference>
<evidence type="ECO:0000256" key="1">
    <source>
        <dbReference type="ARBA" id="ARBA00022670"/>
    </source>
</evidence>
<dbReference type="AlphaFoldDB" id="Q725Z5"/>
<dbReference type="InterPro" id="IPR036034">
    <property type="entry name" value="PDZ_sf"/>
</dbReference>
<dbReference type="InterPro" id="IPR051201">
    <property type="entry name" value="Chloro_Bact_Ser_Proteases"/>
</dbReference>
<keyword evidence="5" id="KW-1185">Reference proteome</keyword>
<evidence type="ECO:0000256" key="2">
    <source>
        <dbReference type="ARBA" id="ARBA00022801"/>
    </source>
</evidence>
<dbReference type="GO" id="GO:0006508">
    <property type="term" value="P:proteolysis"/>
    <property type="evidence" value="ECO:0007669"/>
    <property type="project" value="UniProtKB-KW"/>
</dbReference>
<proteinExistence type="predicted"/>
<dbReference type="Pfam" id="PF13180">
    <property type="entry name" value="PDZ_2"/>
    <property type="match status" value="2"/>
</dbReference>
<dbReference type="PhylomeDB" id="Q725Z5"/>
<gene>
    <name evidence="4" type="ordered locus">DVU_3278</name>
</gene>
<dbReference type="InterPro" id="IPR001478">
    <property type="entry name" value="PDZ"/>
</dbReference>
<keyword evidence="2" id="KW-0378">Hydrolase</keyword>
<dbReference type="InterPro" id="IPR009003">
    <property type="entry name" value="Peptidase_S1_PA"/>
</dbReference>
<dbReference type="Pfam" id="PF13365">
    <property type="entry name" value="Trypsin_2"/>
    <property type="match status" value="1"/>
</dbReference>
<evidence type="ECO:0000313" key="5">
    <source>
        <dbReference type="Proteomes" id="UP000002194"/>
    </source>
</evidence>
<dbReference type="Proteomes" id="UP000002194">
    <property type="component" value="Chromosome"/>
</dbReference>
<organism evidence="4 5">
    <name type="scientific">Nitratidesulfovibrio vulgaris (strain ATCC 29579 / DSM 644 / CCUG 34227 / NCIMB 8303 / VKM B-1760 / Hildenborough)</name>
    <name type="common">Desulfovibrio vulgaris</name>
    <dbReference type="NCBI Taxonomy" id="882"/>
    <lineage>
        <taxon>Bacteria</taxon>
        <taxon>Pseudomonadati</taxon>
        <taxon>Thermodesulfobacteriota</taxon>
        <taxon>Desulfovibrionia</taxon>
        <taxon>Desulfovibrionales</taxon>
        <taxon>Desulfovibrionaceae</taxon>
        <taxon>Nitratidesulfovibrio</taxon>
    </lineage>
</organism>
<dbReference type="PANTHER" id="PTHR43343:SF3">
    <property type="entry name" value="PROTEASE DO-LIKE 8, CHLOROPLASTIC"/>
    <property type="match status" value="1"/>
</dbReference>
<dbReference type="SMART" id="SM00228">
    <property type="entry name" value="PDZ"/>
    <property type="match status" value="2"/>
</dbReference>
<protein>
    <submittedName>
        <fullName evidence="4">Peptidase/PDZ domain protein</fullName>
    </submittedName>
</protein>
<dbReference type="KEGG" id="dvu:DVU_3278"/>
<dbReference type="eggNOG" id="COG0265">
    <property type="taxonomic scope" value="Bacteria"/>
</dbReference>
<dbReference type="SUPFAM" id="SSF50494">
    <property type="entry name" value="Trypsin-like serine proteases"/>
    <property type="match status" value="1"/>
</dbReference>
<sequence>MPSPHMSSHDPASCSRPAGDSPPSCACPGASGPLPRTDWGVPAEGGVVSLPLRSVARRTGRVASRRRAVLRVLCICLSCLCVLGGPDSQPVAFAAVDPASPRVTPVVQAVQRVAPAVVNITSARVEERRVNPMPGLLDDEMLDQLAPGLPKQRVTSRSLGSGVIIDGERRLVLTNAHVIAGATSIAVRLLDGRTFTADLVGADPDFDLAVLRLAGAGRLPEAPMAHSADLMPGETVLAIGNPFGFSHTVTTGVVSALNRTIRSKDGLFTDLIQTDAAINPGNSGGPLLNILGELIGINTAVYARGEGIGFAIPIDKARGVVEELLGQGRVSPVWLGLSGQNVDPRTASVLGLGKVAGLLVTEVFAGGPAATVGLEPGDVILSINGHDVGGKDEYLLLVGNYTHKDVLRVIIMRGGQERELRVVPAIFGRADAERLAAQRWGVILQQGRGGLVIAEVRPGSPAAQLGLARGDVLRAVGPRQVESLDDFAVAYRRYQLNAQVLIQVQRGARLYHVRLVLQ</sequence>
<dbReference type="EnsemblBacteria" id="AAS97748">
    <property type="protein sequence ID" value="AAS97748"/>
    <property type="gene ID" value="DVU_3278"/>
</dbReference>
<dbReference type="CDD" id="cd06779">
    <property type="entry name" value="cpPDZ_Deg_HtrA-like"/>
    <property type="match status" value="1"/>
</dbReference>
<dbReference type="OrthoDB" id="9758917at2"/>
<reference evidence="4 5" key="1">
    <citation type="journal article" date="2004" name="Nat. Biotechnol.">
        <title>The genome sequence of the anaerobic, sulfate-reducing bacterium Desulfovibrio vulgaris Hildenborough.</title>
        <authorList>
            <person name="Heidelberg J.F."/>
            <person name="Seshadri R."/>
            <person name="Haveman S.A."/>
            <person name="Hemme C.L."/>
            <person name="Paulsen I.T."/>
            <person name="Kolonay J.F."/>
            <person name="Eisen J.A."/>
            <person name="Ward N."/>
            <person name="Methe B."/>
            <person name="Brinkac L.M."/>
            <person name="Daugherty S.C."/>
            <person name="Deboy R.T."/>
            <person name="Dodson R.J."/>
            <person name="Durkin A.S."/>
            <person name="Madupu R."/>
            <person name="Nelson W.C."/>
            <person name="Sullivan S.A."/>
            <person name="Fouts D."/>
            <person name="Haft D.H."/>
            <person name="Selengut J."/>
            <person name="Peterson J.D."/>
            <person name="Davidsen T.M."/>
            <person name="Zafar N."/>
            <person name="Zhou L."/>
            <person name="Radune D."/>
            <person name="Dimitrov G."/>
            <person name="Hance M."/>
            <person name="Tran K."/>
            <person name="Khouri H."/>
            <person name="Gill J."/>
            <person name="Utterback T.R."/>
            <person name="Feldblyum T.V."/>
            <person name="Wall J.D."/>
            <person name="Voordouw G."/>
            <person name="Fraser C.M."/>
        </authorList>
    </citation>
    <scope>NUCLEOTIDE SEQUENCE [LARGE SCALE GENOMIC DNA]</scope>
    <source>
        <strain evidence="5">ATCC 29579 / DSM 644 / NCIMB 8303 / VKM B-1760 / Hildenborough</strain>
    </source>
</reference>
<dbReference type="InterPro" id="IPR001940">
    <property type="entry name" value="Peptidase_S1C"/>
</dbReference>
<keyword evidence="1" id="KW-0645">Protease</keyword>
<dbReference type="PATRIC" id="fig|882.5.peg.2981"/>
<dbReference type="Gene3D" id="2.40.10.120">
    <property type="match status" value="1"/>
</dbReference>
<name>Q725Z5_NITV2</name>
<dbReference type="PaxDb" id="882-DVU_3278"/>
<dbReference type="Gene3D" id="2.30.42.10">
    <property type="match status" value="2"/>
</dbReference>
<feature type="domain" description="PDZ" evidence="3">
    <location>
        <begin position="350"/>
        <end position="410"/>
    </location>
</feature>
<dbReference type="HOGENOM" id="CLU_020120_1_1_7"/>